<dbReference type="GO" id="GO:0016787">
    <property type="term" value="F:hydrolase activity"/>
    <property type="evidence" value="ECO:0007669"/>
    <property type="project" value="UniProtKB-KW"/>
</dbReference>
<comment type="catalytic activity">
    <reaction evidence="14">
        <text>DNA(n) + a 2'-deoxyribonucleoside 5'-triphosphate = DNA(n+1) + diphosphate</text>
        <dbReference type="Rhea" id="RHEA:22508"/>
        <dbReference type="Rhea" id="RHEA-COMP:17339"/>
        <dbReference type="Rhea" id="RHEA-COMP:17340"/>
        <dbReference type="ChEBI" id="CHEBI:33019"/>
        <dbReference type="ChEBI" id="CHEBI:61560"/>
        <dbReference type="ChEBI" id="CHEBI:173112"/>
        <dbReference type="EC" id="2.7.7.7"/>
    </reaction>
</comment>
<keyword evidence="18" id="KW-1185">Reference proteome</keyword>
<comment type="catalytic activity">
    <reaction evidence="13">
        <text>DNA(n) + a 2'-deoxyribonucleoside 5'-triphosphate = DNA(n+1) + diphosphate</text>
        <dbReference type="Rhea" id="RHEA:22508"/>
        <dbReference type="Rhea" id="RHEA-COMP:17339"/>
        <dbReference type="Rhea" id="RHEA-COMP:17340"/>
        <dbReference type="ChEBI" id="CHEBI:33019"/>
        <dbReference type="ChEBI" id="CHEBI:61560"/>
        <dbReference type="ChEBI" id="CHEBI:173112"/>
        <dbReference type="EC" id="2.7.7.49"/>
    </reaction>
</comment>
<evidence type="ECO:0000256" key="7">
    <source>
        <dbReference type="ARBA" id="ARBA00022842"/>
    </source>
</evidence>
<evidence type="ECO:0000256" key="6">
    <source>
        <dbReference type="ARBA" id="ARBA00022801"/>
    </source>
</evidence>
<gene>
    <name evidence="17" type="ORF">O181_097172</name>
</gene>
<keyword evidence="2" id="KW-0548">Nucleotidyltransferase</keyword>
<dbReference type="GO" id="GO:0003887">
    <property type="term" value="F:DNA-directed DNA polymerase activity"/>
    <property type="evidence" value="ECO:0007669"/>
    <property type="project" value="UniProtKB-KW"/>
</dbReference>
<evidence type="ECO:0000256" key="9">
    <source>
        <dbReference type="ARBA" id="ARBA00022908"/>
    </source>
</evidence>
<dbReference type="EMBL" id="AVOT02065336">
    <property type="protein sequence ID" value="MBW0557457.1"/>
    <property type="molecule type" value="Genomic_DNA"/>
</dbReference>
<keyword evidence="1" id="KW-0815">Transposition</keyword>
<dbReference type="InterPro" id="IPR001584">
    <property type="entry name" value="Integrase_cat-core"/>
</dbReference>
<keyword evidence="6" id="KW-0378">Hydrolase</keyword>
<reference evidence="17" key="1">
    <citation type="submission" date="2021-03" db="EMBL/GenBank/DDBJ databases">
        <title>Draft genome sequence of rust myrtle Austropuccinia psidii MF-1, a brazilian biotype.</title>
        <authorList>
            <person name="Quecine M.C."/>
            <person name="Pachon D.M.R."/>
            <person name="Bonatelli M.L."/>
            <person name="Correr F.H."/>
            <person name="Franceschini L.M."/>
            <person name="Leite T.F."/>
            <person name="Margarido G.R.A."/>
            <person name="Almeida C.A."/>
            <person name="Ferrarezi J.A."/>
            <person name="Labate C.A."/>
        </authorList>
    </citation>
    <scope>NUCLEOTIDE SEQUENCE</scope>
    <source>
        <strain evidence="17">MF-1</strain>
    </source>
</reference>
<dbReference type="GO" id="GO:0046872">
    <property type="term" value="F:metal ion binding"/>
    <property type="evidence" value="ECO:0007669"/>
    <property type="project" value="UniProtKB-KW"/>
</dbReference>
<dbReference type="GO" id="GO:0003723">
    <property type="term" value="F:RNA binding"/>
    <property type="evidence" value="ECO:0007669"/>
    <property type="project" value="UniProtKB-KW"/>
</dbReference>
<dbReference type="GO" id="GO:0015074">
    <property type="term" value="P:DNA integration"/>
    <property type="evidence" value="ECO:0007669"/>
    <property type="project" value="UniProtKB-KW"/>
</dbReference>
<dbReference type="OrthoDB" id="3237201at2759"/>
<keyword evidence="3" id="KW-0540">Nuclease</keyword>
<comment type="caution">
    <text evidence="17">The sequence shown here is derived from an EMBL/GenBank/DDBJ whole genome shotgun (WGS) entry which is preliminary data.</text>
</comment>
<evidence type="ECO:0000256" key="15">
    <source>
        <dbReference type="SAM" id="Coils"/>
    </source>
</evidence>
<dbReference type="InterPro" id="IPR039537">
    <property type="entry name" value="Retrotran_Ty1/copia-like"/>
</dbReference>
<dbReference type="Proteomes" id="UP000765509">
    <property type="component" value="Unassembled WGS sequence"/>
</dbReference>
<keyword evidence="8" id="KW-0694">RNA-binding</keyword>
<dbReference type="GO" id="GO:0032196">
    <property type="term" value="P:transposition"/>
    <property type="evidence" value="ECO:0007669"/>
    <property type="project" value="UniProtKB-KW"/>
</dbReference>
<evidence type="ECO:0000313" key="17">
    <source>
        <dbReference type="EMBL" id="MBW0557457.1"/>
    </source>
</evidence>
<dbReference type="InterPro" id="IPR057670">
    <property type="entry name" value="SH3_retrovirus"/>
</dbReference>
<dbReference type="InterPro" id="IPR012337">
    <property type="entry name" value="RNaseH-like_sf"/>
</dbReference>
<dbReference type="Gene3D" id="3.30.420.10">
    <property type="entry name" value="Ribonuclease H-like superfamily/Ribonuclease H"/>
    <property type="match status" value="1"/>
</dbReference>
<evidence type="ECO:0000256" key="2">
    <source>
        <dbReference type="ARBA" id="ARBA00022695"/>
    </source>
</evidence>
<keyword evidence="9" id="KW-0229">DNA integration</keyword>
<dbReference type="PANTHER" id="PTHR42648:SF11">
    <property type="entry name" value="TRANSPOSON TY4-P GAG-POL POLYPROTEIN"/>
    <property type="match status" value="1"/>
</dbReference>
<dbReference type="GO" id="GO:0004519">
    <property type="term" value="F:endonuclease activity"/>
    <property type="evidence" value="ECO:0007669"/>
    <property type="project" value="UniProtKB-KW"/>
</dbReference>
<dbReference type="PROSITE" id="PS50994">
    <property type="entry name" value="INTEGRASE"/>
    <property type="match status" value="1"/>
</dbReference>
<dbReference type="Pfam" id="PF00665">
    <property type="entry name" value="rve"/>
    <property type="match status" value="1"/>
</dbReference>
<feature type="coiled-coil region" evidence="15">
    <location>
        <begin position="104"/>
        <end position="131"/>
    </location>
</feature>
<keyword evidence="7" id="KW-0460">Magnesium</keyword>
<accession>A0A9Q3J823</accession>
<evidence type="ECO:0000313" key="18">
    <source>
        <dbReference type="Proteomes" id="UP000765509"/>
    </source>
</evidence>
<dbReference type="GO" id="GO:0006310">
    <property type="term" value="P:DNA recombination"/>
    <property type="evidence" value="ECO:0007669"/>
    <property type="project" value="UniProtKB-KW"/>
</dbReference>
<dbReference type="InterPro" id="IPR036397">
    <property type="entry name" value="RNaseH_sf"/>
</dbReference>
<evidence type="ECO:0000256" key="12">
    <source>
        <dbReference type="ARBA" id="ARBA00023172"/>
    </source>
</evidence>
<keyword evidence="11" id="KW-0239">DNA-directed DNA polymerase</keyword>
<proteinExistence type="predicted"/>
<keyword evidence="11" id="KW-0808">Transferase</keyword>
<evidence type="ECO:0000256" key="3">
    <source>
        <dbReference type="ARBA" id="ARBA00022722"/>
    </source>
</evidence>
<evidence type="ECO:0000256" key="1">
    <source>
        <dbReference type="ARBA" id="ARBA00022578"/>
    </source>
</evidence>
<feature type="domain" description="Integrase catalytic" evidence="16">
    <location>
        <begin position="61"/>
        <end position="224"/>
    </location>
</feature>
<dbReference type="PANTHER" id="PTHR42648">
    <property type="entry name" value="TRANSPOSASE, PUTATIVE-RELATED"/>
    <property type="match status" value="1"/>
</dbReference>
<dbReference type="AlphaFoldDB" id="A0A9Q3J823"/>
<feature type="non-terminal residue" evidence="17">
    <location>
        <position position="1"/>
    </location>
</feature>
<dbReference type="GO" id="GO:0005634">
    <property type="term" value="C:nucleus"/>
    <property type="evidence" value="ECO:0007669"/>
    <property type="project" value="UniProtKB-ARBA"/>
</dbReference>
<evidence type="ECO:0000256" key="5">
    <source>
        <dbReference type="ARBA" id="ARBA00022759"/>
    </source>
</evidence>
<sequence length="493" mass="56607">KEEIFSGNIRNGLLEVDFDDEGIDAQVSEHERLGHIGRTGNCEACKIGKTTRSFFKKDLERTKVPLEELSVDLMGPITPTSIGGSNFVLVVVDTATRFSWVRFLKSKDEAKEKLVEIINKAENRLEKSVKRILTDGGKEFVNKFISNFCVNRGIENITTTPYTPQHNGIVERLNRTLLDKARAMRVETGVPKELWAELINTANYLRVRTSEGGISPWEKIFNMKPNLKRIKRFGCRAWVATNSYKKKFDNRAEKGILVGYEPEWGVYRIFLEEKKVVIRSRDVRFDEDELPLISKTILDTDPIEYGSFKRIEPEDETDISALEDTQEDQINVPVSPLENTPQIENRDLSHQEISETNEGVRVTNKRRNKPGWDWKIQPEAPQDISSKISTSNILTNRRRNQAQIAEDINKLLEEDNNDCISVALTAKETENKKFPATYEAAKRSPEAIKWKEAAFSELDSIVDRGVFELIRRRNVPNEKSIINTRWVFTKKCD</sequence>
<dbReference type="SUPFAM" id="SSF53098">
    <property type="entry name" value="Ribonuclease H-like"/>
    <property type="match status" value="1"/>
</dbReference>
<evidence type="ECO:0000256" key="8">
    <source>
        <dbReference type="ARBA" id="ARBA00022884"/>
    </source>
</evidence>
<name>A0A9Q3J823_9BASI</name>
<dbReference type="GO" id="GO:0003964">
    <property type="term" value="F:RNA-directed DNA polymerase activity"/>
    <property type="evidence" value="ECO:0007669"/>
    <property type="project" value="UniProtKB-KW"/>
</dbReference>
<keyword evidence="10" id="KW-0695">RNA-directed DNA polymerase</keyword>
<protein>
    <recommendedName>
        <fullName evidence="16">Integrase catalytic domain-containing protein</fullName>
    </recommendedName>
</protein>
<evidence type="ECO:0000256" key="13">
    <source>
        <dbReference type="ARBA" id="ARBA00048173"/>
    </source>
</evidence>
<evidence type="ECO:0000256" key="4">
    <source>
        <dbReference type="ARBA" id="ARBA00022723"/>
    </source>
</evidence>
<evidence type="ECO:0000256" key="14">
    <source>
        <dbReference type="ARBA" id="ARBA00049244"/>
    </source>
</evidence>
<organism evidence="17 18">
    <name type="scientific">Austropuccinia psidii MF-1</name>
    <dbReference type="NCBI Taxonomy" id="1389203"/>
    <lineage>
        <taxon>Eukaryota</taxon>
        <taxon>Fungi</taxon>
        <taxon>Dikarya</taxon>
        <taxon>Basidiomycota</taxon>
        <taxon>Pucciniomycotina</taxon>
        <taxon>Pucciniomycetes</taxon>
        <taxon>Pucciniales</taxon>
        <taxon>Sphaerophragmiaceae</taxon>
        <taxon>Austropuccinia</taxon>
    </lineage>
</organism>
<evidence type="ECO:0000256" key="11">
    <source>
        <dbReference type="ARBA" id="ARBA00022932"/>
    </source>
</evidence>
<keyword evidence="4" id="KW-0479">Metal-binding</keyword>
<keyword evidence="5" id="KW-0255">Endonuclease</keyword>
<keyword evidence="15" id="KW-0175">Coiled coil</keyword>
<evidence type="ECO:0000259" key="16">
    <source>
        <dbReference type="PROSITE" id="PS50994"/>
    </source>
</evidence>
<dbReference type="Pfam" id="PF25597">
    <property type="entry name" value="SH3_retrovirus"/>
    <property type="match status" value="1"/>
</dbReference>
<evidence type="ECO:0000256" key="10">
    <source>
        <dbReference type="ARBA" id="ARBA00022918"/>
    </source>
</evidence>
<keyword evidence="12" id="KW-0233">DNA recombination</keyword>